<accession>A0A3G4ZKD6</accession>
<sequence length="149" mass="17397">MSNNLISPKDAGEKNYSSLRKEKELRKTSPINSDEISIYYNETRGIKTSFYDPSTGESTDVPIEDELYLKQPIEEKRMVNKNPRMFIEYKKSRCENKTPKCRRDHSGINRGNPGGCKYCNRDIFKRMGDTAEIRSYMRTVKKDGFDFDL</sequence>
<gene>
    <name evidence="2" type="ORF">Terrestrivirus1_179</name>
</gene>
<reference evidence="2" key="1">
    <citation type="submission" date="2018-10" db="EMBL/GenBank/DDBJ databases">
        <title>Hidden diversity of soil giant viruses.</title>
        <authorList>
            <person name="Schulz F."/>
            <person name="Alteio L."/>
            <person name="Goudeau D."/>
            <person name="Ryan E.M."/>
            <person name="Malmstrom R.R."/>
            <person name="Blanchard J."/>
            <person name="Woyke T."/>
        </authorList>
    </citation>
    <scope>NUCLEOTIDE SEQUENCE</scope>
    <source>
        <strain evidence="2">TEV1</strain>
    </source>
</reference>
<protein>
    <submittedName>
        <fullName evidence="2">Uncharacterized protein</fullName>
    </submittedName>
</protein>
<feature type="region of interest" description="Disordered" evidence="1">
    <location>
        <begin position="1"/>
        <end position="33"/>
    </location>
</feature>
<organism evidence="2">
    <name type="scientific">Terrestrivirus sp</name>
    <dbReference type="NCBI Taxonomy" id="2487775"/>
    <lineage>
        <taxon>Viruses</taxon>
        <taxon>Varidnaviria</taxon>
        <taxon>Bamfordvirae</taxon>
        <taxon>Nucleocytoviricota</taxon>
        <taxon>Megaviricetes</taxon>
        <taxon>Imitervirales</taxon>
        <taxon>Mimiviridae</taxon>
        <taxon>Klosneuvirinae</taxon>
    </lineage>
</organism>
<evidence type="ECO:0000256" key="1">
    <source>
        <dbReference type="SAM" id="MobiDB-lite"/>
    </source>
</evidence>
<name>A0A3G4ZKD6_9VIRU</name>
<proteinExistence type="predicted"/>
<dbReference type="EMBL" id="MK071979">
    <property type="protein sequence ID" value="AYV75305.1"/>
    <property type="molecule type" value="Genomic_DNA"/>
</dbReference>
<evidence type="ECO:0000313" key="2">
    <source>
        <dbReference type="EMBL" id="AYV75305.1"/>
    </source>
</evidence>